<dbReference type="RefSeq" id="WP_166249570.1">
    <property type="nucleotide sequence ID" value="NZ_CP049616.1"/>
</dbReference>
<organism evidence="1 2">
    <name type="scientific">Flagellimonas oceani</name>
    <dbReference type="NCBI Taxonomy" id="2698672"/>
    <lineage>
        <taxon>Bacteria</taxon>
        <taxon>Pseudomonadati</taxon>
        <taxon>Bacteroidota</taxon>
        <taxon>Flavobacteriia</taxon>
        <taxon>Flavobacteriales</taxon>
        <taxon>Flavobacteriaceae</taxon>
        <taxon>Flagellimonas</taxon>
    </lineage>
</organism>
<keyword evidence="2" id="KW-1185">Reference proteome</keyword>
<dbReference type="InterPro" id="IPR008969">
    <property type="entry name" value="CarboxyPept-like_regulatory"/>
</dbReference>
<dbReference type="PROSITE" id="PS51257">
    <property type="entry name" value="PROKAR_LIPOPROTEIN"/>
    <property type="match status" value="1"/>
</dbReference>
<dbReference type="EMBL" id="CP049616">
    <property type="protein sequence ID" value="QII46193.1"/>
    <property type="molecule type" value="Genomic_DNA"/>
</dbReference>
<proteinExistence type="predicted"/>
<name>A0A6G7J5Q5_9FLAO</name>
<dbReference type="Gene3D" id="2.60.40.1120">
    <property type="entry name" value="Carboxypeptidase-like, regulatory domain"/>
    <property type="match status" value="1"/>
</dbReference>
<evidence type="ECO:0000313" key="1">
    <source>
        <dbReference type="EMBL" id="QII46193.1"/>
    </source>
</evidence>
<evidence type="ECO:0000313" key="2">
    <source>
        <dbReference type="Proteomes" id="UP000502928"/>
    </source>
</evidence>
<sequence length="124" mass="14226">MLVVRGGLLIYLIFFAFSCRLDENDTIIKGKVIDSRDSPIENVTVLLKNKDSLEYPEHYIQGAISDKNGKFKLEIKGKLSDFVLYVGKIGYKDLIIKNIKLKLKDHEVVLLEDNSEHIDYIPKN</sequence>
<evidence type="ECO:0008006" key="3">
    <source>
        <dbReference type="Google" id="ProtNLM"/>
    </source>
</evidence>
<dbReference type="KEGG" id="mut:GVT53_16405"/>
<dbReference type="AlphaFoldDB" id="A0A6G7J5Q5"/>
<dbReference type="Proteomes" id="UP000502928">
    <property type="component" value="Chromosome"/>
</dbReference>
<dbReference type="SUPFAM" id="SSF49464">
    <property type="entry name" value="Carboxypeptidase regulatory domain-like"/>
    <property type="match status" value="1"/>
</dbReference>
<reference evidence="1 2" key="1">
    <citation type="submission" date="2020-02" db="EMBL/GenBank/DDBJ databases">
        <title>Complete genome of Muricauda sp. 501str8.</title>
        <authorList>
            <person name="Dong B."/>
            <person name="Zhu S."/>
            <person name="Yang J."/>
            <person name="Chen J."/>
        </authorList>
    </citation>
    <scope>NUCLEOTIDE SEQUENCE [LARGE SCALE GENOMIC DNA]</scope>
    <source>
        <strain evidence="1 2">501str8</strain>
    </source>
</reference>
<gene>
    <name evidence="1" type="ORF">GVT53_16405</name>
</gene>
<accession>A0A6G7J5Q5</accession>
<protein>
    <recommendedName>
        <fullName evidence="3">Carboxypeptidase-like regulatory domain-containing protein</fullName>
    </recommendedName>
</protein>